<sequence>MQMLLVVVGLMVATVVLVGVGERLRLPWPALMVVLGAGVAVTPGLPDGFRVEPDLILPLFLPPLLFATAQRTSWALFRARWRTIALLAVGLVLVTATAVAGTAWLLVPGIALTAAIALGAMVAPPDPVAVEAVAGQVRIPRRLVSVLQSEGLFNDATALVIFQAAVLATVAGDELSPLGLGVRFVAGAAGAVVVGLGVAWLARRVLGRLTDTVGRSALTLVLPFATYLAAEEIHASGVIAVVVLALQLRAGADADEAAERLTQTSLWNVVELLVTGLAFGLIGLDLRQVVTDAGDDLPRMLGHAAIVCLVVIVVRVLWMTAAWRILRRRPGAADEGAAPVTGREAVLLSWCGMRGLATLALALSLPVVTASGEPFPARAELVLIAVSVLLVTLLVPGFTLPALVRALDVDDEAEAEERAEREIVRRARRAAVATIEFEQRVRELPDEVGAALRERADRLEAVLSGETPSEEERQRIAALQTVRGQVAQAQAAALAAARAEVLAARREPGVDPHAADRVLRRLDLRTVLLD</sequence>
<keyword evidence="5 10" id="KW-1133">Transmembrane helix</keyword>
<proteinExistence type="inferred from homology"/>
<comment type="similarity">
    <text evidence="10">Belongs to the monovalent cation:proton antiporter 1 (CPA1) transporter (TC 2.A.36) family.</text>
</comment>
<evidence type="ECO:0000256" key="4">
    <source>
        <dbReference type="ARBA" id="ARBA00022692"/>
    </source>
</evidence>
<comment type="subcellular location">
    <subcellularLocation>
        <location evidence="1 10">Cell membrane</location>
        <topology evidence="1 10">Multi-pass membrane protein</topology>
    </subcellularLocation>
</comment>
<evidence type="ECO:0000313" key="13">
    <source>
        <dbReference type="Proteomes" id="UP001501414"/>
    </source>
</evidence>
<evidence type="ECO:0000256" key="1">
    <source>
        <dbReference type="ARBA" id="ARBA00004651"/>
    </source>
</evidence>
<feature type="transmembrane region" description="Helical" evidence="10">
    <location>
        <begin position="264"/>
        <end position="284"/>
    </location>
</feature>
<keyword evidence="4 10" id="KW-0812">Transmembrane</keyword>
<reference evidence="13" key="1">
    <citation type="journal article" date="2019" name="Int. J. Syst. Evol. Microbiol.">
        <title>The Global Catalogue of Microorganisms (GCM) 10K type strain sequencing project: providing services to taxonomists for standard genome sequencing and annotation.</title>
        <authorList>
            <consortium name="The Broad Institute Genomics Platform"/>
            <consortium name="The Broad Institute Genome Sequencing Center for Infectious Disease"/>
            <person name="Wu L."/>
            <person name="Ma J."/>
        </authorList>
    </citation>
    <scope>NUCLEOTIDE SEQUENCE [LARGE SCALE GENOMIC DNA]</scope>
    <source>
        <strain evidence="13">JCM 11896</strain>
    </source>
</reference>
<dbReference type="Pfam" id="PF00999">
    <property type="entry name" value="Na_H_Exchanger"/>
    <property type="match status" value="1"/>
</dbReference>
<dbReference type="EMBL" id="BAAAJK010000001">
    <property type="protein sequence ID" value="GAA1380158.1"/>
    <property type="molecule type" value="Genomic_DNA"/>
</dbReference>
<keyword evidence="7 10" id="KW-0406">Ion transport</keyword>
<evidence type="ECO:0000313" key="12">
    <source>
        <dbReference type="EMBL" id="GAA1380158.1"/>
    </source>
</evidence>
<feature type="transmembrane region" description="Helical" evidence="10">
    <location>
        <begin position="84"/>
        <end position="104"/>
    </location>
</feature>
<feature type="transmembrane region" description="Helical" evidence="10">
    <location>
        <begin position="347"/>
        <end position="369"/>
    </location>
</feature>
<comment type="caution">
    <text evidence="10">Lacks conserved residue(s) required for the propagation of feature annotation.</text>
</comment>
<keyword evidence="2 10" id="KW-0813">Transport</keyword>
<feature type="transmembrane region" description="Helical" evidence="10">
    <location>
        <begin position="55"/>
        <end position="77"/>
    </location>
</feature>
<keyword evidence="13" id="KW-1185">Reference proteome</keyword>
<protein>
    <submittedName>
        <fullName evidence="12">Na+/H+ antiporter</fullName>
    </submittedName>
</protein>
<dbReference type="Gene3D" id="6.10.140.1330">
    <property type="match status" value="1"/>
</dbReference>
<dbReference type="PANTHER" id="PTHR10110">
    <property type="entry name" value="SODIUM/HYDROGEN EXCHANGER"/>
    <property type="match status" value="1"/>
</dbReference>
<feature type="transmembrane region" description="Helical" evidence="10">
    <location>
        <begin position="381"/>
        <end position="404"/>
    </location>
</feature>
<keyword evidence="3 10" id="KW-1003">Cell membrane</keyword>
<gene>
    <name evidence="12" type="ORF">GCM10009613_04040</name>
</gene>
<evidence type="ECO:0000256" key="6">
    <source>
        <dbReference type="ARBA" id="ARBA00023053"/>
    </source>
</evidence>
<organism evidence="12 13">
    <name type="scientific">Pseudonocardia kongjuensis</name>
    <dbReference type="NCBI Taxonomy" id="102227"/>
    <lineage>
        <taxon>Bacteria</taxon>
        <taxon>Bacillati</taxon>
        <taxon>Actinomycetota</taxon>
        <taxon>Actinomycetes</taxon>
        <taxon>Pseudonocardiales</taxon>
        <taxon>Pseudonocardiaceae</taxon>
        <taxon>Pseudonocardia</taxon>
    </lineage>
</organism>
<keyword evidence="8 10" id="KW-0472">Membrane</keyword>
<evidence type="ECO:0000256" key="9">
    <source>
        <dbReference type="ARBA" id="ARBA00023201"/>
    </source>
</evidence>
<comment type="caution">
    <text evidence="12">The sequence shown here is derived from an EMBL/GenBank/DDBJ whole genome shotgun (WGS) entry which is preliminary data.</text>
</comment>
<name>A0ABP4I451_9PSEU</name>
<accession>A0ABP4I451</accession>
<comment type="function">
    <text evidence="10">Na(+)/H(+) antiporter that extrudes sodium in exchange for external protons.</text>
</comment>
<dbReference type="Proteomes" id="UP001501414">
    <property type="component" value="Unassembled WGS sequence"/>
</dbReference>
<evidence type="ECO:0000256" key="7">
    <source>
        <dbReference type="ARBA" id="ARBA00023065"/>
    </source>
</evidence>
<evidence type="ECO:0000256" key="3">
    <source>
        <dbReference type="ARBA" id="ARBA00022475"/>
    </source>
</evidence>
<evidence type="ECO:0000259" key="11">
    <source>
        <dbReference type="Pfam" id="PF00999"/>
    </source>
</evidence>
<keyword evidence="6 10" id="KW-0915">Sodium</keyword>
<feature type="domain" description="Cation/H+ exchanger transmembrane" evidence="11">
    <location>
        <begin position="12"/>
        <end position="405"/>
    </location>
</feature>
<feature type="transmembrane region" description="Helical" evidence="10">
    <location>
        <begin position="178"/>
        <end position="201"/>
    </location>
</feature>
<dbReference type="NCBIfam" id="TIGR00831">
    <property type="entry name" value="a_cpa1"/>
    <property type="match status" value="1"/>
</dbReference>
<dbReference type="PANTHER" id="PTHR10110:SF86">
    <property type="entry name" value="SODIUM_HYDROGEN EXCHANGER 7"/>
    <property type="match status" value="1"/>
</dbReference>
<dbReference type="InterPro" id="IPR006153">
    <property type="entry name" value="Cation/H_exchanger_TM"/>
</dbReference>
<dbReference type="InterPro" id="IPR018422">
    <property type="entry name" value="Cation/H_exchanger_CPA1"/>
</dbReference>
<evidence type="ECO:0000256" key="8">
    <source>
        <dbReference type="ARBA" id="ARBA00023136"/>
    </source>
</evidence>
<dbReference type="InterPro" id="IPR004705">
    <property type="entry name" value="Cation/H_exchanger_CPA1_bac"/>
</dbReference>
<feature type="transmembrane region" description="Helical" evidence="10">
    <location>
        <begin position="304"/>
        <end position="326"/>
    </location>
</feature>
<keyword evidence="9 10" id="KW-0739">Sodium transport</keyword>
<evidence type="ECO:0000256" key="10">
    <source>
        <dbReference type="RuleBase" id="RU366002"/>
    </source>
</evidence>
<keyword evidence="10" id="KW-0050">Antiport</keyword>
<evidence type="ECO:0000256" key="5">
    <source>
        <dbReference type="ARBA" id="ARBA00022989"/>
    </source>
</evidence>
<evidence type="ECO:0000256" key="2">
    <source>
        <dbReference type="ARBA" id="ARBA00022448"/>
    </source>
</evidence>